<evidence type="ECO:0000256" key="2">
    <source>
        <dbReference type="ARBA" id="ARBA00022475"/>
    </source>
</evidence>
<keyword evidence="3 6" id="KW-0812">Transmembrane</keyword>
<dbReference type="Pfam" id="PF01040">
    <property type="entry name" value="UbiA"/>
    <property type="match status" value="1"/>
</dbReference>
<dbReference type="CDD" id="cd13961">
    <property type="entry name" value="PT_UbiA_DGGGPS"/>
    <property type="match status" value="1"/>
</dbReference>
<keyword evidence="4 6" id="KW-1133">Transmembrane helix</keyword>
<evidence type="ECO:0000313" key="8">
    <source>
        <dbReference type="Proteomes" id="UP000198846"/>
    </source>
</evidence>
<feature type="transmembrane region" description="Helical" evidence="6">
    <location>
        <begin position="282"/>
        <end position="301"/>
    </location>
</feature>
<keyword evidence="7" id="KW-0808">Transferase</keyword>
<dbReference type="OrthoDB" id="9811562at2"/>
<evidence type="ECO:0000256" key="5">
    <source>
        <dbReference type="ARBA" id="ARBA00023136"/>
    </source>
</evidence>
<dbReference type="AlphaFoldDB" id="A0A1H4C737"/>
<feature type="transmembrane region" description="Helical" evidence="6">
    <location>
        <begin position="137"/>
        <end position="159"/>
    </location>
</feature>
<feature type="transmembrane region" description="Helical" evidence="6">
    <location>
        <begin position="112"/>
        <end position="130"/>
    </location>
</feature>
<comment type="subcellular location">
    <subcellularLocation>
        <location evidence="1">Membrane</location>
        <topology evidence="1">Multi-pass membrane protein</topology>
    </subcellularLocation>
</comment>
<proteinExistence type="predicted"/>
<protein>
    <submittedName>
        <fullName evidence="7">4-hydroxybenzoate polyprenyltransferase</fullName>
    </submittedName>
</protein>
<evidence type="ECO:0000256" key="3">
    <source>
        <dbReference type="ARBA" id="ARBA00022692"/>
    </source>
</evidence>
<dbReference type="PANTHER" id="PTHR42723">
    <property type="entry name" value="CHLOROPHYLL SYNTHASE"/>
    <property type="match status" value="1"/>
</dbReference>
<dbReference type="Proteomes" id="UP000198846">
    <property type="component" value="Unassembled WGS sequence"/>
</dbReference>
<feature type="transmembrane region" description="Helical" evidence="6">
    <location>
        <begin position="250"/>
        <end position="270"/>
    </location>
</feature>
<feature type="transmembrane region" description="Helical" evidence="6">
    <location>
        <begin position="223"/>
        <end position="244"/>
    </location>
</feature>
<gene>
    <name evidence="7" type="ORF">SAMN04487990_11844</name>
</gene>
<keyword evidence="2" id="KW-1003">Cell membrane</keyword>
<sequence>MNFLKLIRYKNLLMVAVVQLLIKYALFPAFAIDMTLSPLGFALLILSTVCIAAGGYIINDIYDVDTDAINKPNKVIIGNKISENRAYNLYFALTITGVLLGFYLSHTVNKPPFFGLFVLIAALLYIYAIYLKQIAVAGNIIVSILVSFSIIIVGIFELIPAITLSNQSIQSTMFEVLTDYAVFAFLINFVREIVKDIIDVDGDYKQGMQTLPIILGKARTGKIAFTLTVITILVIIYYISAYLFMHYEAIVYFLIAVVGPLIYTAIKLIMAENTPQYKHVSFMLKAIMVTGMFSMLLYRFIF</sequence>
<evidence type="ECO:0000256" key="6">
    <source>
        <dbReference type="SAM" id="Phobius"/>
    </source>
</evidence>
<dbReference type="GO" id="GO:0016020">
    <property type="term" value="C:membrane"/>
    <property type="evidence" value="ECO:0007669"/>
    <property type="project" value="UniProtKB-SubCell"/>
</dbReference>
<keyword evidence="5 6" id="KW-0472">Membrane</keyword>
<evidence type="ECO:0000256" key="4">
    <source>
        <dbReference type="ARBA" id="ARBA00022989"/>
    </source>
</evidence>
<dbReference type="STRING" id="283786.SAMN04487990_11844"/>
<dbReference type="InterPro" id="IPR000537">
    <property type="entry name" value="UbiA_prenyltransferase"/>
</dbReference>
<reference evidence="7 8" key="1">
    <citation type="submission" date="2016-10" db="EMBL/GenBank/DDBJ databases">
        <authorList>
            <person name="de Groot N.N."/>
        </authorList>
    </citation>
    <scope>NUCLEOTIDE SEQUENCE [LARGE SCALE GENOMIC DNA]</scope>
    <source>
        <strain evidence="7 8">DSM 23842</strain>
    </source>
</reference>
<organism evidence="7 8">
    <name type="scientific">Bizionia paragorgiae</name>
    <dbReference type="NCBI Taxonomy" id="283786"/>
    <lineage>
        <taxon>Bacteria</taxon>
        <taxon>Pseudomonadati</taxon>
        <taxon>Bacteroidota</taxon>
        <taxon>Flavobacteriia</taxon>
        <taxon>Flavobacteriales</taxon>
        <taxon>Flavobacteriaceae</taxon>
        <taxon>Bizionia</taxon>
    </lineage>
</organism>
<evidence type="ECO:0000313" key="7">
    <source>
        <dbReference type="EMBL" id="SEA56245.1"/>
    </source>
</evidence>
<dbReference type="Gene3D" id="1.10.357.140">
    <property type="entry name" value="UbiA prenyltransferase"/>
    <property type="match status" value="1"/>
</dbReference>
<dbReference type="RefSeq" id="WP_092135864.1">
    <property type="nucleotide sequence ID" value="NZ_FNQK01000018.1"/>
</dbReference>
<accession>A0A1H4C737</accession>
<dbReference type="InterPro" id="IPR050475">
    <property type="entry name" value="Prenyltransferase_related"/>
</dbReference>
<dbReference type="PANTHER" id="PTHR42723:SF1">
    <property type="entry name" value="CHLOROPHYLL SYNTHASE, CHLOROPLASTIC"/>
    <property type="match status" value="1"/>
</dbReference>
<dbReference type="InterPro" id="IPR044878">
    <property type="entry name" value="UbiA_sf"/>
</dbReference>
<dbReference type="GO" id="GO:0016765">
    <property type="term" value="F:transferase activity, transferring alkyl or aryl (other than methyl) groups"/>
    <property type="evidence" value="ECO:0007669"/>
    <property type="project" value="InterPro"/>
</dbReference>
<evidence type="ECO:0000256" key="1">
    <source>
        <dbReference type="ARBA" id="ARBA00004141"/>
    </source>
</evidence>
<keyword evidence="8" id="KW-1185">Reference proteome</keyword>
<feature type="transmembrane region" description="Helical" evidence="6">
    <location>
        <begin position="38"/>
        <end position="58"/>
    </location>
</feature>
<dbReference type="NCBIfam" id="NF009512">
    <property type="entry name" value="PRK12872.1-1"/>
    <property type="match status" value="1"/>
</dbReference>
<name>A0A1H4C737_BIZPA</name>
<feature type="transmembrane region" description="Helical" evidence="6">
    <location>
        <begin position="12"/>
        <end position="32"/>
    </location>
</feature>
<dbReference type="Gene3D" id="1.20.120.1780">
    <property type="entry name" value="UbiA prenyltransferase"/>
    <property type="match status" value="1"/>
</dbReference>
<dbReference type="EMBL" id="FNQK01000018">
    <property type="protein sequence ID" value="SEA56245.1"/>
    <property type="molecule type" value="Genomic_DNA"/>
</dbReference>
<feature type="transmembrane region" description="Helical" evidence="6">
    <location>
        <begin position="87"/>
        <end position="106"/>
    </location>
</feature>
<feature type="transmembrane region" description="Helical" evidence="6">
    <location>
        <begin position="171"/>
        <end position="190"/>
    </location>
</feature>